<sequence length="125" mass="14414">MGVVSDENVAVAVNDKDIHMLWVIYDNVITNLYVFRKTVLFDSFVIFDKFGITGLSLGKPQHWRIVEERNIKCKPKRYTYIYLCVCTFSSCSNKIATKKQQNVLVRSGEGNNRELMGYKRDLGPL</sequence>
<reference evidence="1" key="1">
    <citation type="journal article" date="2019" name="bioRxiv">
        <title>The Genome of the Zebra Mussel, Dreissena polymorpha: A Resource for Invasive Species Research.</title>
        <authorList>
            <person name="McCartney M.A."/>
            <person name="Auch B."/>
            <person name="Kono T."/>
            <person name="Mallez S."/>
            <person name="Zhang Y."/>
            <person name="Obille A."/>
            <person name="Becker A."/>
            <person name="Abrahante J.E."/>
            <person name="Garbe J."/>
            <person name="Badalamenti J.P."/>
            <person name="Herman A."/>
            <person name="Mangelson H."/>
            <person name="Liachko I."/>
            <person name="Sullivan S."/>
            <person name="Sone E.D."/>
            <person name="Koren S."/>
            <person name="Silverstein K.A.T."/>
            <person name="Beckman K.B."/>
            <person name="Gohl D.M."/>
        </authorList>
    </citation>
    <scope>NUCLEOTIDE SEQUENCE</scope>
    <source>
        <strain evidence="1">Duluth1</strain>
        <tissue evidence="1">Whole animal</tissue>
    </source>
</reference>
<name>A0A9D4FSL5_DREPO</name>
<proteinExistence type="predicted"/>
<reference evidence="1" key="2">
    <citation type="submission" date="2020-11" db="EMBL/GenBank/DDBJ databases">
        <authorList>
            <person name="McCartney M.A."/>
            <person name="Auch B."/>
            <person name="Kono T."/>
            <person name="Mallez S."/>
            <person name="Becker A."/>
            <person name="Gohl D.M."/>
            <person name="Silverstein K.A.T."/>
            <person name="Koren S."/>
            <person name="Bechman K.B."/>
            <person name="Herman A."/>
            <person name="Abrahante J.E."/>
            <person name="Garbe J."/>
        </authorList>
    </citation>
    <scope>NUCLEOTIDE SEQUENCE</scope>
    <source>
        <strain evidence="1">Duluth1</strain>
        <tissue evidence="1">Whole animal</tissue>
    </source>
</reference>
<dbReference type="EMBL" id="JAIWYP010000006">
    <property type="protein sequence ID" value="KAH3804205.1"/>
    <property type="molecule type" value="Genomic_DNA"/>
</dbReference>
<accession>A0A9D4FSL5</accession>
<organism evidence="1 2">
    <name type="scientific">Dreissena polymorpha</name>
    <name type="common">Zebra mussel</name>
    <name type="synonym">Mytilus polymorpha</name>
    <dbReference type="NCBI Taxonomy" id="45954"/>
    <lineage>
        <taxon>Eukaryota</taxon>
        <taxon>Metazoa</taxon>
        <taxon>Spiralia</taxon>
        <taxon>Lophotrochozoa</taxon>
        <taxon>Mollusca</taxon>
        <taxon>Bivalvia</taxon>
        <taxon>Autobranchia</taxon>
        <taxon>Heteroconchia</taxon>
        <taxon>Euheterodonta</taxon>
        <taxon>Imparidentia</taxon>
        <taxon>Neoheterodontei</taxon>
        <taxon>Myida</taxon>
        <taxon>Dreissenoidea</taxon>
        <taxon>Dreissenidae</taxon>
        <taxon>Dreissena</taxon>
    </lineage>
</organism>
<gene>
    <name evidence="1" type="ORF">DPMN_132487</name>
</gene>
<dbReference type="AlphaFoldDB" id="A0A9D4FSL5"/>
<evidence type="ECO:0000313" key="2">
    <source>
        <dbReference type="Proteomes" id="UP000828390"/>
    </source>
</evidence>
<dbReference type="Proteomes" id="UP000828390">
    <property type="component" value="Unassembled WGS sequence"/>
</dbReference>
<evidence type="ECO:0000313" key="1">
    <source>
        <dbReference type="EMBL" id="KAH3804205.1"/>
    </source>
</evidence>
<keyword evidence="2" id="KW-1185">Reference proteome</keyword>
<protein>
    <submittedName>
        <fullName evidence="1">Uncharacterized protein</fullName>
    </submittedName>
</protein>
<comment type="caution">
    <text evidence="1">The sequence shown here is derived from an EMBL/GenBank/DDBJ whole genome shotgun (WGS) entry which is preliminary data.</text>
</comment>